<dbReference type="InterPro" id="IPR051309">
    <property type="entry name" value="ABCF_ATPase"/>
</dbReference>
<feature type="binding site" evidence="11">
    <location>
        <begin position="26"/>
        <end position="33"/>
    </location>
    <ligand>
        <name>ATP</name>
        <dbReference type="ChEBI" id="CHEBI:30616"/>
        <label>1</label>
    </ligand>
</feature>
<reference evidence="14 15" key="1">
    <citation type="journal article" date="2013" name="Genome Announc.">
        <title>Draft genome sequences for three mercury-methylating, sulfate-reducing bacteria.</title>
        <authorList>
            <person name="Brown S.D."/>
            <person name="Hurt R.A.Jr."/>
            <person name="Gilmour C.C."/>
            <person name="Elias D.A."/>
        </authorList>
    </citation>
    <scope>NUCLEOTIDE SEQUENCE [LARGE SCALE GENOMIC DNA]</scope>
    <source>
        <strain evidence="14 15">DSM 2059</strain>
    </source>
</reference>
<dbReference type="GO" id="GO:0016887">
    <property type="term" value="F:ATP hydrolysis activity"/>
    <property type="evidence" value="ECO:0007669"/>
    <property type="project" value="UniProtKB-UniRule"/>
</dbReference>
<gene>
    <name evidence="11" type="primary">uup</name>
    <name evidence="14" type="ORF">dsmv_1040</name>
</gene>
<comment type="subcellular location">
    <subcellularLocation>
        <location evidence="11">Cytoplasm</location>
    </subcellularLocation>
    <text evidence="11">Associates with ribosomes.</text>
</comment>
<evidence type="ECO:0000256" key="3">
    <source>
        <dbReference type="ARBA" id="ARBA00022741"/>
    </source>
</evidence>
<name>S7VE41_DESML</name>
<evidence type="ECO:0000259" key="13">
    <source>
        <dbReference type="PROSITE" id="PS50893"/>
    </source>
</evidence>
<organism evidence="14 15">
    <name type="scientific">Desulfococcus multivorans DSM 2059</name>
    <dbReference type="NCBI Taxonomy" id="1121405"/>
    <lineage>
        <taxon>Bacteria</taxon>
        <taxon>Pseudomonadati</taxon>
        <taxon>Thermodesulfobacteriota</taxon>
        <taxon>Desulfobacteria</taxon>
        <taxon>Desulfobacterales</taxon>
        <taxon>Desulfococcaceae</taxon>
        <taxon>Desulfococcus</taxon>
    </lineage>
</organism>
<keyword evidence="5 11" id="KW-0378">Hydrolase</keyword>
<keyword evidence="7 11" id="KW-0238">DNA-binding</keyword>
<accession>S7VE41</accession>
<dbReference type="SUPFAM" id="SSF52540">
    <property type="entry name" value="P-loop containing nucleoside triphosphate hydrolases"/>
    <property type="match status" value="2"/>
</dbReference>
<dbReference type="InterPro" id="IPR043686">
    <property type="entry name" value="Uup"/>
</dbReference>
<dbReference type="GO" id="GO:0005524">
    <property type="term" value="F:ATP binding"/>
    <property type="evidence" value="ECO:0007669"/>
    <property type="project" value="UniProtKB-UniRule"/>
</dbReference>
<comment type="function">
    <text evidence="11">Probably plays a role in ribosome assembly or function. May be involved in resolution of branched DNA intermediates that result from template switching in postreplication gaps. Binds DNA and has ATPase activity.</text>
</comment>
<evidence type="ECO:0000256" key="8">
    <source>
        <dbReference type="ARBA" id="ARBA00023204"/>
    </source>
</evidence>
<dbReference type="Gene3D" id="3.40.50.300">
    <property type="entry name" value="P-loop containing nucleotide triphosphate hydrolases"/>
    <property type="match status" value="2"/>
</dbReference>
<evidence type="ECO:0000256" key="6">
    <source>
        <dbReference type="ARBA" id="ARBA00022840"/>
    </source>
</evidence>
<sequence>MGYGGHPLLEDVDLQIDKGERVCLLGRNGSGKSTLIRLINGDIRPDAGEIQLRQGCRVALLGQTVPVNIVGTVLDVAQGGMEQTGATDGRREWENALAAKTILSRMDLPSDAAFENLSAGLKRRALLARALAAEPDILLLDEPTNHLDMDAIAWLEEFVRRYVTTLLFVTHDRTFLQNLATRIIELDRGRLINWGCNYATYLERKAVALSVEADQRQQFEKKLDREEAWIRQGLKARRTRNEGRVRALLRMREERRAWRERFGSVKLMAQEARRTGKLVIEAEHINHDWGEGPIIRDLSLTITRGDKLGIIGPNGAGKTTLLNILLGKIVPKTGSVRHGTHLETAYFDQLRDQLDENRTVQENVVESGDQVIIGGAPMHVIGYLRDFLFSPDRARSPVSILSGGEKNRLLLARLFTKPANVLVLDEPTNDLDLETLELLESLLLSYDGTVLLVSHDRAFLNHVATGTLVFEGDGRVTEYVGGYDDWVAQRPAPTPDEKAFPKPKSAKPRRERPKKLTYKERLELEALPQAIEALEAEQATLHDQMADPAFYKGSGAAVGAAKSRLTALEKAIDTAYERWEALDAIGAE</sequence>
<dbReference type="InterPro" id="IPR032781">
    <property type="entry name" value="ABC_tran_Xtn"/>
</dbReference>
<dbReference type="STRING" id="897.B2D07_12105"/>
<dbReference type="PROSITE" id="PS00211">
    <property type="entry name" value="ABC_TRANSPORTER_1"/>
    <property type="match status" value="1"/>
</dbReference>
<dbReference type="GO" id="GO:0006281">
    <property type="term" value="P:DNA repair"/>
    <property type="evidence" value="ECO:0007669"/>
    <property type="project" value="UniProtKB-KW"/>
</dbReference>
<dbReference type="GO" id="GO:0043022">
    <property type="term" value="F:ribosome binding"/>
    <property type="evidence" value="ECO:0007669"/>
    <property type="project" value="UniProtKB-UniRule"/>
</dbReference>
<dbReference type="PANTHER" id="PTHR42855:SF1">
    <property type="entry name" value="ABC TRANSPORTER DOMAIN-CONTAINING PROTEIN"/>
    <property type="match status" value="1"/>
</dbReference>
<proteinExistence type="inferred from homology"/>
<feature type="domain" description="ABC transporter" evidence="13">
    <location>
        <begin position="280"/>
        <end position="499"/>
    </location>
</feature>
<keyword evidence="6 11" id="KW-0067">ATP-binding</keyword>
<dbReference type="GO" id="GO:0003677">
    <property type="term" value="F:DNA binding"/>
    <property type="evidence" value="ECO:0007669"/>
    <property type="project" value="UniProtKB-UniRule"/>
</dbReference>
<dbReference type="EC" id="3.6.1.-" evidence="11"/>
<keyword evidence="8 11" id="KW-0234">DNA repair</keyword>
<keyword evidence="2 11" id="KW-0677">Repeat</keyword>
<keyword evidence="1 11" id="KW-0963">Cytoplasm</keyword>
<evidence type="ECO:0000256" key="7">
    <source>
        <dbReference type="ARBA" id="ARBA00023125"/>
    </source>
</evidence>
<evidence type="ECO:0000256" key="9">
    <source>
        <dbReference type="ARBA" id="ARBA00049360"/>
    </source>
</evidence>
<comment type="similarity">
    <text evidence="10 11">Belongs to the ABC transporter superfamily. ABCF family. Uup subfamily.</text>
</comment>
<dbReference type="PATRIC" id="fig|1121405.3.peg.207"/>
<evidence type="ECO:0000256" key="11">
    <source>
        <dbReference type="HAMAP-Rule" id="MF_00848"/>
    </source>
</evidence>
<dbReference type="Pfam" id="PF12848">
    <property type="entry name" value="ABC_tran_Xtn"/>
    <property type="match status" value="1"/>
</dbReference>
<evidence type="ECO:0000256" key="5">
    <source>
        <dbReference type="ARBA" id="ARBA00022801"/>
    </source>
</evidence>
<comment type="catalytic activity">
    <reaction evidence="9 11">
        <text>ATP + H2O = ADP + phosphate + H(+)</text>
        <dbReference type="Rhea" id="RHEA:13065"/>
        <dbReference type="ChEBI" id="CHEBI:15377"/>
        <dbReference type="ChEBI" id="CHEBI:15378"/>
        <dbReference type="ChEBI" id="CHEBI:30616"/>
        <dbReference type="ChEBI" id="CHEBI:43474"/>
        <dbReference type="ChEBI" id="CHEBI:456216"/>
    </reaction>
</comment>
<dbReference type="InterPro" id="IPR003439">
    <property type="entry name" value="ABC_transporter-like_ATP-bd"/>
</dbReference>
<dbReference type="InterPro" id="IPR017871">
    <property type="entry name" value="ABC_transporter-like_CS"/>
</dbReference>
<dbReference type="EMBL" id="ATHJ01000011">
    <property type="protein sequence ID" value="EPR45004.1"/>
    <property type="molecule type" value="Genomic_DNA"/>
</dbReference>
<dbReference type="PROSITE" id="PS50893">
    <property type="entry name" value="ABC_TRANSPORTER_2"/>
    <property type="match status" value="2"/>
</dbReference>
<comment type="caution">
    <text evidence="14">The sequence shown here is derived from an EMBL/GenBank/DDBJ whole genome shotgun (WGS) entry which is preliminary data.</text>
</comment>
<keyword evidence="15" id="KW-1185">Reference proteome</keyword>
<dbReference type="InterPro" id="IPR037118">
    <property type="entry name" value="Val-tRNA_synth_C_sf"/>
</dbReference>
<dbReference type="eggNOG" id="COG0488">
    <property type="taxonomic scope" value="Bacteria"/>
</dbReference>
<dbReference type="Proteomes" id="UP000014977">
    <property type="component" value="Unassembled WGS sequence"/>
</dbReference>
<evidence type="ECO:0000256" key="1">
    <source>
        <dbReference type="ARBA" id="ARBA00022490"/>
    </source>
</evidence>
<dbReference type="InterPro" id="IPR003593">
    <property type="entry name" value="AAA+_ATPase"/>
</dbReference>
<dbReference type="PANTHER" id="PTHR42855">
    <property type="entry name" value="ABC TRANSPORTER ATP-BINDING SUBUNIT"/>
    <property type="match status" value="1"/>
</dbReference>
<dbReference type="FunFam" id="3.40.50.300:FF:000011">
    <property type="entry name" value="Putative ABC transporter ATP-binding component"/>
    <property type="match status" value="1"/>
</dbReference>
<evidence type="ECO:0000256" key="4">
    <source>
        <dbReference type="ARBA" id="ARBA00022763"/>
    </source>
</evidence>
<feature type="region of interest" description="Disordered" evidence="12">
    <location>
        <begin position="490"/>
        <end position="515"/>
    </location>
</feature>
<dbReference type="GO" id="GO:0005737">
    <property type="term" value="C:cytoplasm"/>
    <property type="evidence" value="ECO:0007669"/>
    <property type="project" value="UniProtKB-SubCell"/>
</dbReference>
<evidence type="ECO:0000256" key="10">
    <source>
        <dbReference type="ARBA" id="ARBA00061478"/>
    </source>
</evidence>
<evidence type="ECO:0000256" key="2">
    <source>
        <dbReference type="ARBA" id="ARBA00022737"/>
    </source>
</evidence>
<dbReference type="InterPro" id="IPR027417">
    <property type="entry name" value="P-loop_NTPase"/>
</dbReference>
<dbReference type="AlphaFoldDB" id="S7VE41"/>
<protein>
    <recommendedName>
        <fullName evidence="11">ATP-binding protein Uup</fullName>
        <ecNumber evidence="11">3.6.1.-</ecNumber>
    </recommendedName>
</protein>
<keyword evidence="4 11" id="KW-0227">DNA damage</keyword>
<keyword evidence="3 11" id="KW-0547">Nucleotide-binding</keyword>
<dbReference type="HAMAP" id="MF_00848">
    <property type="entry name" value="Uup"/>
    <property type="match status" value="1"/>
</dbReference>
<evidence type="ECO:0000313" key="14">
    <source>
        <dbReference type="EMBL" id="EPR45004.1"/>
    </source>
</evidence>
<evidence type="ECO:0000256" key="12">
    <source>
        <dbReference type="SAM" id="MobiDB-lite"/>
    </source>
</evidence>
<dbReference type="InterPro" id="IPR032524">
    <property type="entry name" value="ABC_tran_C"/>
</dbReference>
<dbReference type="Pfam" id="PF16326">
    <property type="entry name" value="ABC_tran_CTD"/>
    <property type="match status" value="1"/>
</dbReference>
<dbReference type="CDD" id="cd03221">
    <property type="entry name" value="ABCF_EF-3"/>
    <property type="match status" value="2"/>
</dbReference>
<feature type="compositionally biased region" description="Basic residues" evidence="12">
    <location>
        <begin position="504"/>
        <end position="515"/>
    </location>
</feature>
<feature type="domain" description="ABC transporter" evidence="13">
    <location>
        <begin position="1"/>
        <end position="213"/>
    </location>
</feature>
<dbReference type="FunFam" id="3.40.50.300:FF:000309">
    <property type="entry name" value="ABC transporter ATP-binding protein"/>
    <property type="match status" value="1"/>
</dbReference>
<evidence type="ECO:0000313" key="15">
    <source>
        <dbReference type="Proteomes" id="UP000014977"/>
    </source>
</evidence>
<feature type="binding site" evidence="11">
    <location>
        <begin position="312"/>
        <end position="319"/>
    </location>
    <ligand>
        <name>ATP</name>
        <dbReference type="ChEBI" id="CHEBI:30616"/>
        <label>2</label>
    </ligand>
</feature>
<dbReference type="SMART" id="SM00382">
    <property type="entry name" value="AAA"/>
    <property type="match status" value="2"/>
</dbReference>
<dbReference type="Pfam" id="PF00005">
    <property type="entry name" value="ABC_tran"/>
    <property type="match status" value="2"/>
</dbReference>
<dbReference type="Gene3D" id="1.10.287.380">
    <property type="entry name" value="Valyl-tRNA synthetase, C-terminal domain"/>
    <property type="match status" value="1"/>
</dbReference>